<organism evidence="2 3">
    <name type="scientific">Pseudonocardia adelaidensis</name>
    <dbReference type="NCBI Taxonomy" id="648754"/>
    <lineage>
        <taxon>Bacteria</taxon>
        <taxon>Bacillati</taxon>
        <taxon>Actinomycetota</taxon>
        <taxon>Actinomycetes</taxon>
        <taxon>Pseudonocardiales</taxon>
        <taxon>Pseudonocardiaceae</taxon>
        <taxon>Pseudonocardia</taxon>
    </lineage>
</organism>
<name>A0ABP9NQF3_9PSEU</name>
<gene>
    <name evidence="2" type="ORF">GCM10023320_49460</name>
</gene>
<proteinExistence type="predicted"/>
<protein>
    <recommendedName>
        <fullName evidence="1">Transposase DDE domain-containing protein</fullName>
    </recommendedName>
</protein>
<feature type="domain" description="Transposase DDE" evidence="1">
    <location>
        <begin position="5"/>
        <end position="247"/>
    </location>
</feature>
<comment type="caution">
    <text evidence="2">The sequence shown here is derived from an EMBL/GenBank/DDBJ whole genome shotgun (WGS) entry which is preliminary data.</text>
</comment>
<evidence type="ECO:0000259" key="1">
    <source>
        <dbReference type="Pfam" id="PF13701"/>
    </source>
</evidence>
<dbReference type="InterPro" id="IPR025668">
    <property type="entry name" value="Tnp_DDE_dom"/>
</dbReference>
<dbReference type="EMBL" id="BAABJO010000020">
    <property type="protein sequence ID" value="GAA5129251.1"/>
    <property type="molecule type" value="Genomic_DNA"/>
</dbReference>
<evidence type="ECO:0000313" key="3">
    <source>
        <dbReference type="Proteomes" id="UP001500804"/>
    </source>
</evidence>
<dbReference type="Proteomes" id="UP001500804">
    <property type="component" value="Unassembled WGS sequence"/>
</dbReference>
<reference evidence="3" key="1">
    <citation type="journal article" date="2019" name="Int. J. Syst. Evol. Microbiol.">
        <title>The Global Catalogue of Microorganisms (GCM) 10K type strain sequencing project: providing services to taxonomists for standard genome sequencing and annotation.</title>
        <authorList>
            <consortium name="The Broad Institute Genomics Platform"/>
            <consortium name="The Broad Institute Genome Sequencing Center for Infectious Disease"/>
            <person name="Wu L."/>
            <person name="Ma J."/>
        </authorList>
    </citation>
    <scope>NUCLEOTIDE SEQUENCE [LARGE SCALE GENOMIC DNA]</scope>
    <source>
        <strain evidence="3">JCM 18302</strain>
    </source>
</reference>
<dbReference type="Pfam" id="PF13701">
    <property type="entry name" value="DDE_Tnp_1_4"/>
    <property type="match status" value="1"/>
</dbReference>
<evidence type="ECO:0000313" key="2">
    <source>
        <dbReference type="EMBL" id="GAA5129251.1"/>
    </source>
</evidence>
<keyword evidence="3" id="KW-1185">Reference proteome</keyword>
<sequence length="261" mass="27518">MHPTTARPTITVTTDGTGVVSHVGSRLLAGLADRSGLTEAFSDALAGLRERRASHDPGRVLTDLAVLLADGGRAISDLAVLRDQPTLFGPVTSTPTAWRVLDKIDASMLNRLRAARARAREQLWAQRAETTGPIDGHSAGGRTWPGLRIMLDATLVTAHSDKESAAANFKGGFGYHPLTAWLDNTGEGLAALLRPGNAGSNTAADHITVTDLALAQIPDAHRHGTPILVSADGAGATQAWLANLREQRKLVLTWNSRSGSP</sequence>
<accession>A0ABP9NQF3</accession>